<dbReference type="EMBL" id="CM029045">
    <property type="protein sequence ID" value="KAG2602138.1"/>
    <property type="molecule type" value="Genomic_DNA"/>
</dbReference>
<dbReference type="Proteomes" id="UP000823388">
    <property type="component" value="Chromosome 5K"/>
</dbReference>
<dbReference type="Gene3D" id="3.30.70.330">
    <property type="match status" value="1"/>
</dbReference>
<dbReference type="InterPro" id="IPR021790">
    <property type="entry name" value="PTBP1-like_RRM2"/>
</dbReference>
<evidence type="ECO:0000259" key="2">
    <source>
        <dbReference type="Pfam" id="PF11835"/>
    </source>
</evidence>
<name>A0A8T0SXV1_PANVG</name>
<feature type="region of interest" description="Disordered" evidence="1">
    <location>
        <begin position="169"/>
        <end position="207"/>
    </location>
</feature>
<dbReference type="GO" id="GO:0003676">
    <property type="term" value="F:nucleic acid binding"/>
    <property type="evidence" value="ECO:0007669"/>
    <property type="project" value="InterPro"/>
</dbReference>
<dbReference type="InterPro" id="IPR012677">
    <property type="entry name" value="Nucleotide-bd_a/b_plait_sf"/>
</dbReference>
<protein>
    <recommendedName>
        <fullName evidence="2">PTBP1-like RNA recognition motif 2 domain-containing protein</fullName>
    </recommendedName>
</protein>
<dbReference type="InterPro" id="IPR035979">
    <property type="entry name" value="RBD_domain_sf"/>
</dbReference>
<dbReference type="AlphaFoldDB" id="A0A8T0SXV1"/>
<proteinExistence type="predicted"/>
<feature type="domain" description="PTBP1-like RNA recognition motif 2" evidence="2">
    <location>
        <begin position="62"/>
        <end position="137"/>
    </location>
</feature>
<dbReference type="SUPFAM" id="SSF54928">
    <property type="entry name" value="RNA-binding domain, RBD"/>
    <property type="match status" value="1"/>
</dbReference>
<comment type="caution">
    <text evidence="3">The sequence shown here is derived from an EMBL/GenBank/DDBJ whole genome shotgun (WGS) entry which is preliminary data.</text>
</comment>
<evidence type="ECO:0000256" key="1">
    <source>
        <dbReference type="SAM" id="MobiDB-lite"/>
    </source>
</evidence>
<sequence length="930" mass="104540">MSLDTKLLLDEMHKLGDRFTSTSWSFCTGRSSLSKGNNRRMSASNLFDEMTRSDFEEWRSPSCILEVTIHKVCYPITEFVLLQVFGSFGVVEQVHVFGGTDVVMARVVFESKEVAADAFGELHGRNIYDDCCRMEIKWGLYRECAATPDTSRGTMESCSTTDVPVLHSSPTAFSASETSSSSSSTPIPTPAARGVEERTSTASPTRCSSECLCHDIDLLKPISAAVISTPAPVAPPSTEEETPAISPTWCSSDYLHGDAHELVKQGIPNQAKLVPVIRMAISAKLSSTFMDAQVVFEDMPQRYITTLAPELLLGVVLLGSGTKSHEYQKVLKGMTVLSTVMLGQLSAHVFAKAQWPPPLLDCNILLPETIELYFSFWPLVNCDWATVVGRESWPPPMQHCIIWHSENFQMCFSLWQPVNSDLVTVQQKPPWPPPIQLEMQSDGVQFRPTPWPSFCCQIVVVHQATVYLQTSRSMLMTDSMIRCLMRSLKCELVLQWSNSAYESAFTYLFMTRIRILLSNHGFLSSGYLPPDSIKLIECCGWVTVQHMLPWPPVQCELQIDGFIWELVVNIFQYLSEYMRCLAFVVGDKLVLVSVKGKFLSFQCYPNGVKFLIFSGYLLFSTSKSKRYWKDQNWDTKFCAKLQLSSNHILHNSDQTDVLQYLTYLVKPRQKLDNGLLAIIIEEKQVILWDPGGDQYFPDGCKSIDYLVDHVPHPTTAPVILVGVSDMSCGGSAAVLLSYQIDLVWALVHPSIQFAWSTHGQLGPHMFMLIVSKLSCSFILLPEVPRAVVIQIQDYYADDSKEKSDLVFQLPAPCNNSKVSNSWMTVVLIQELLFLKCCMVDQYWDKLSLFGNITIKTDSCMVLDMLERSRATKIMLVEVGGDDKWYFIQSIVPKFDVNGNGKYGRESSRIAGCVRKPLSILHFYSLVIEDP</sequence>
<reference evidence="3" key="1">
    <citation type="submission" date="2020-05" db="EMBL/GenBank/DDBJ databases">
        <title>WGS assembly of Panicum virgatum.</title>
        <authorList>
            <person name="Lovell J.T."/>
            <person name="Jenkins J."/>
            <person name="Shu S."/>
            <person name="Juenger T.E."/>
            <person name="Schmutz J."/>
        </authorList>
    </citation>
    <scope>NUCLEOTIDE SEQUENCE</scope>
    <source>
        <strain evidence="3">AP13</strain>
    </source>
</reference>
<accession>A0A8T0SXV1</accession>
<dbReference type="Pfam" id="PF11835">
    <property type="entry name" value="RRM_8"/>
    <property type="match status" value="1"/>
</dbReference>
<evidence type="ECO:0000313" key="4">
    <source>
        <dbReference type="Proteomes" id="UP000823388"/>
    </source>
</evidence>
<gene>
    <name evidence="3" type="ORF">PVAP13_5KG648000</name>
</gene>
<keyword evidence="4" id="KW-1185">Reference proteome</keyword>
<evidence type="ECO:0000313" key="3">
    <source>
        <dbReference type="EMBL" id="KAG2602138.1"/>
    </source>
</evidence>
<feature type="compositionally biased region" description="Low complexity" evidence="1">
    <location>
        <begin position="169"/>
        <end position="192"/>
    </location>
</feature>
<organism evidence="3 4">
    <name type="scientific">Panicum virgatum</name>
    <name type="common">Blackwell switchgrass</name>
    <dbReference type="NCBI Taxonomy" id="38727"/>
    <lineage>
        <taxon>Eukaryota</taxon>
        <taxon>Viridiplantae</taxon>
        <taxon>Streptophyta</taxon>
        <taxon>Embryophyta</taxon>
        <taxon>Tracheophyta</taxon>
        <taxon>Spermatophyta</taxon>
        <taxon>Magnoliopsida</taxon>
        <taxon>Liliopsida</taxon>
        <taxon>Poales</taxon>
        <taxon>Poaceae</taxon>
        <taxon>PACMAD clade</taxon>
        <taxon>Panicoideae</taxon>
        <taxon>Panicodae</taxon>
        <taxon>Paniceae</taxon>
        <taxon>Panicinae</taxon>
        <taxon>Panicum</taxon>
        <taxon>Panicum sect. Hiantes</taxon>
    </lineage>
</organism>